<feature type="domain" description="Minor capsid protein P8 central region" evidence="1">
    <location>
        <begin position="59"/>
        <end position="180"/>
    </location>
</feature>
<dbReference type="EMBL" id="MN739539">
    <property type="protein sequence ID" value="QHT11883.1"/>
    <property type="molecule type" value="Genomic_DNA"/>
</dbReference>
<dbReference type="Pfam" id="PF19065">
    <property type="entry name" value="P8_CR"/>
    <property type="match status" value="1"/>
</dbReference>
<proteinExistence type="predicted"/>
<name>A0A6C0D5Z4_9ZZZZ</name>
<reference evidence="2" key="1">
    <citation type="journal article" date="2020" name="Nature">
        <title>Giant virus diversity and host interactions through global metagenomics.</title>
        <authorList>
            <person name="Schulz F."/>
            <person name="Roux S."/>
            <person name="Paez-Espino D."/>
            <person name="Jungbluth S."/>
            <person name="Walsh D.A."/>
            <person name="Denef V.J."/>
            <person name="McMahon K.D."/>
            <person name="Konstantinidis K.T."/>
            <person name="Eloe-Fadrosh E.A."/>
            <person name="Kyrpides N.C."/>
            <person name="Woyke T."/>
        </authorList>
    </citation>
    <scope>NUCLEOTIDE SEQUENCE</scope>
    <source>
        <strain evidence="2">GVMAG-M-3300023174-124</strain>
    </source>
</reference>
<organism evidence="2">
    <name type="scientific">viral metagenome</name>
    <dbReference type="NCBI Taxonomy" id="1070528"/>
    <lineage>
        <taxon>unclassified sequences</taxon>
        <taxon>metagenomes</taxon>
        <taxon>organismal metagenomes</taxon>
    </lineage>
</organism>
<protein>
    <recommendedName>
        <fullName evidence="1">Minor capsid protein P8 central region domain-containing protein</fullName>
    </recommendedName>
</protein>
<evidence type="ECO:0000313" key="2">
    <source>
        <dbReference type="EMBL" id="QHT11883.1"/>
    </source>
</evidence>
<evidence type="ECO:0000259" key="1">
    <source>
        <dbReference type="Pfam" id="PF19065"/>
    </source>
</evidence>
<dbReference type="AlphaFoldDB" id="A0A6C0D5Z4"/>
<sequence>MSLNPTSLENTYSTILNTTKYNGRVDIITEPSPEVRFQMQERIAIQNKATAYRDALNGTWENNKLSQLFFSQDNVQILQNGIRAGVYKMSGAQQIVVPPQNIDALKIVMRSTYLQYAEHYPNNITEQIQRLNDIVLDYCVKFVYGEAVAYLKYMQDQSSLVMPFDIPQPVDRAYKQLELKPYM</sequence>
<accession>A0A6C0D5Z4</accession>
<dbReference type="InterPro" id="IPR043916">
    <property type="entry name" value="P8_CR"/>
</dbReference>